<dbReference type="PANTHER" id="PTHR11552">
    <property type="entry name" value="GLUCOSE-METHANOL-CHOLINE GMC OXIDOREDUCTASE"/>
    <property type="match status" value="1"/>
</dbReference>
<dbReference type="InterPro" id="IPR000172">
    <property type="entry name" value="GMC_OxRdtase_N"/>
</dbReference>
<feature type="region of interest" description="Disordered" evidence="6">
    <location>
        <begin position="275"/>
        <end position="341"/>
    </location>
</feature>
<protein>
    <submittedName>
        <fullName evidence="9">GMC family oxidoreductase N-terminal domain-containing protein</fullName>
    </submittedName>
</protein>
<organism evidence="9">
    <name type="scientific">Methyloraptor flagellatus</name>
    <dbReference type="NCBI Taxonomy" id="3162530"/>
    <lineage>
        <taxon>Bacteria</taxon>
        <taxon>Pseudomonadati</taxon>
        <taxon>Pseudomonadota</taxon>
        <taxon>Alphaproteobacteria</taxon>
        <taxon>Hyphomicrobiales</taxon>
        <taxon>Ancalomicrobiaceae</taxon>
        <taxon>Methyloraptor</taxon>
    </lineage>
</organism>
<feature type="domain" description="Glucose-methanol-choline oxidoreductase N-terminal" evidence="7">
    <location>
        <begin position="86"/>
        <end position="109"/>
    </location>
</feature>
<accession>A0AAU7XA88</accession>
<comment type="similarity">
    <text evidence="2 5">Belongs to the GMC oxidoreductase family.</text>
</comment>
<dbReference type="GO" id="GO:0050660">
    <property type="term" value="F:flavin adenine dinucleotide binding"/>
    <property type="evidence" value="ECO:0007669"/>
    <property type="project" value="InterPro"/>
</dbReference>
<dbReference type="RefSeq" id="WP_407049847.1">
    <property type="nucleotide sequence ID" value="NZ_CP158568.1"/>
</dbReference>
<dbReference type="PROSITE" id="PS00624">
    <property type="entry name" value="GMC_OXRED_2"/>
    <property type="match status" value="1"/>
</dbReference>
<feature type="domain" description="Glucose-methanol-choline oxidoreductase N-terminal" evidence="8">
    <location>
        <begin position="262"/>
        <end position="276"/>
    </location>
</feature>
<dbReference type="EMBL" id="CP158568">
    <property type="protein sequence ID" value="XBY44756.1"/>
    <property type="molecule type" value="Genomic_DNA"/>
</dbReference>
<evidence type="ECO:0000313" key="9">
    <source>
        <dbReference type="EMBL" id="XBY44756.1"/>
    </source>
</evidence>
<proteinExistence type="inferred from homology"/>
<comment type="cofactor">
    <cofactor evidence="1">
        <name>FAD</name>
        <dbReference type="ChEBI" id="CHEBI:57692"/>
    </cofactor>
</comment>
<dbReference type="GO" id="GO:0016614">
    <property type="term" value="F:oxidoreductase activity, acting on CH-OH group of donors"/>
    <property type="evidence" value="ECO:0007669"/>
    <property type="project" value="InterPro"/>
</dbReference>
<evidence type="ECO:0000256" key="1">
    <source>
        <dbReference type="ARBA" id="ARBA00001974"/>
    </source>
</evidence>
<dbReference type="PROSITE" id="PS51257">
    <property type="entry name" value="PROKAR_LIPOPROTEIN"/>
    <property type="match status" value="1"/>
</dbReference>
<dbReference type="KEGG" id="mflg:ABS361_00120"/>
<keyword evidence="4 5" id="KW-0274">FAD</keyword>
<evidence type="ECO:0000256" key="4">
    <source>
        <dbReference type="ARBA" id="ARBA00022827"/>
    </source>
</evidence>
<evidence type="ECO:0000259" key="7">
    <source>
        <dbReference type="PROSITE" id="PS00623"/>
    </source>
</evidence>
<evidence type="ECO:0000256" key="3">
    <source>
        <dbReference type="ARBA" id="ARBA00022630"/>
    </source>
</evidence>
<dbReference type="PANTHER" id="PTHR11552:SF147">
    <property type="entry name" value="CHOLINE DEHYDROGENASE, MITOCHONDRIAL"/>
    <property type="match status" value="1"/>
</dbReference>
<dbReference type="AlphaFoldDB" id="A0AAU7XA88"/>
<evidence type="ECO:0000259" key="8">
    <source>
        <dbReference type="PROSITE" id="PS00624"/>
    </source>
</evidence>
<dbReference type="InterPro" id="IPR012132">
    <property type="entry name" value="GMC_OxRdtase"/>
</dbReference>
<evidence type="ECO:0000256" key="5">
    <source>
        <dbReference type="RuleBase" id="RU003968"/>
    </source>
</evidence>
<reference evidence="9" key="1">
    <citation type="submission" date="2024-06" db="EMBL/GenBank/DDBJ databases">
        <title>Methylostella associata gen. nov., sp. nov., a novel Ancalomicrobiaceae-affiliated facultatively methylotrophic bacteria that feed on methanotrophs of the genus Methylococcus.</title>
        <authorList>
            <person name="Saltykova V."/>
            <person name="Danilova O.V."/>
            <person name="Oshkin I.Y."/>
            <person name="Belova S.E."/>
            <person name="Pimenov N.V."/>
            <person name="Dedysh S.N."/>
        </authorList>
    </citation>
    <scope>NUCLEOTIDE SEQUENCE</scope>
    <source>
        <strain evidence="9">S20</strain>
    </source>
</reference>
<dbReference type="Gene3D" id="3.50.50.60">
    <property type="entry name" value="FAD/NAD(P)-binding domain"/>
    <property type="match status" value="2"/>
</dbReference>
<dbReference type="PROSITE" id="PS00623">
    <property type="entry name" value="GMC_OXRED_1"/>
    <property type="match status" value="1"/>
</dbReference>
<keyword evidence="3 5" id="KW-0285">Flavoprotein</keyword>
<dbReference type="Pfam" id="PF00732">
    <property type="entry name" value="GMC_oxred_N"/>
    <property type="match status" value="1"/>
</dbReference>
<evidence type="ECO:0000256" key="2">
    <source>
        <dbReference type="ARBA" id="ARBA00010790"/>
    </source>
</evidence>
<dbReference type="SUPFAM" id="SSF51905">
    <property type="entry name" value="FAD/NAD(P)-binding domain"/>
    <property type="match status" value="1"/>
</dbReference>
<dbReference type="InterPro" id="IPR036188">
    <property type="entry name" value="FAD/NAD-bd_sf"/>
</dbReference>
<sequence>MKTDVLILGGGSAGCVLAARLSEDPRREVVLVEAGRDISRDDIPADIRARYPGRAYLDTSNIWATLAALMGRTRDGRRASRRYEQARLLGGGSSINALMANRGAPSDYAEWEALGAEGWGWDACLDVFRRIEADRDLDGPYHGKDGPIVVRRVGDAGLSPFVDRVMKTLDARGHPIRADQNGPWQDGTFRGVVAVDDAGERQPTALVYLTPDVRRRPNLRILTGHQANRILFDGTRAIGAEVAGPDGTPKAIAAAEVILAAGAIHSPALLLRSGVGPAGDLAKLRDPGRPRPSRRRPQPDGTPLHRGRDRPAAERARPRSGRTPRTGDLALFLRPRRHTAR</sequence>
<gene>
    <name evidence="9" type="ORF">ABS361_00120</name>
</gene>
<evidence type="ECO:0000256" key="6">
    <source>
        <dbReference type="SAM" id="MobiDB-lite"/>
    </source>
</evidence>
<name>A0AAU7XA88_9HYPH</name>